<organism evidence="6 7">
    <name type="scientific">Sphingobium yanoikuyae</name>
    <name type="common">Sphingomonas yanoikuyae</name>
    <dbReference type="NCBI Taxonomy" id="13690"/>
    <lineage>
        <taxon>Bacteria</taxon>
        <taxon>Pseudomonadati</taxon>
        <taxon>Pseudomonadota</taxon>
        <taxon>Alphaproteobacteria</taxon>
        <taxon>Sphingomonadales</taxon>
        <taxon>Sphingomonadaceae</taxon>
        <taxon>Sphingobium</taxon>
    </lineage>
</organism>
<dbReference type="STRING" id="13690.AX777_00525"/>
<dbReference type="PANTHER" id="PTHR30126:SF98">
    <property type="entry name" value="HTH-TYPE TRANSCRIPTIONAL ACTIVATOR BAUR"/>
    <property type="match status" value="1"/>
</dbReference>
<dbReference type="PROSITE" id="PS50931">
    <property type="entry name" value="HTH_LYSR"/>
    <property type="match status" value="2"/>
</dbReference>
<dbReference type="InterPro" id="IPR036388">
    <property type="entry name" value="WH-like_DNA-bd_sf"/>
</dbReference>
<name>A0A084EK65_SPHYA</name>
<reference evidence="6 7" key="1">
    <citation type="submission" date="2014-03" db="EMBL/GenBank/DDBJ databases">
        <title>Genome sequence of Sphingobium yanoikuyae B1.</title>
        <authorList>
            <person name="Gan H.M."/>
            <person name="Gan H.Y."/>
            <person name="Savka M.A."/>
        </authorList>
    </citation>
    <scope>NUCLEOTIDE SEQUENCE [LARGE SCALE GENOMIC DNA]</scope>
    <source>
        <strain evidence="6 7">B1</strain>
    </source>
</reference>
<dbReference type="Pfam" id="PF03466">
    <property type="entry name" value="LysR_substrate"/>
    <property type="match status" value="1"/>
</dbReference>
<comment type="similarity">
    <text evidence="1">Belongs to the LysR transcriptional regulatory family.</text>
</comment>
<dbReference type="InterPro" id="IPR000847">
    <property type="entry name" value="LysR_HTH_N"/>
</dbReference>
<dbReference type="EMBL" id="JGVR01000016">
    <property type="protein sequence ID" value="KEZ18357.1"/>
    <property type="molecule type" value="Genomic_DNA"/>
</dbReference>
<gene>
    <name evidence="6" type="ORF">CP98_02704</name>
</gene>
<evidence type="ECO:0000313" key="7">
    <source>
        <dbReference type="Proteomes" id="UP000028534"/>
    </source>
</evidence>
<evidence type="ECO:0000256" key="2">
    <source>
        <dbReference type="ARBA" id="ARBA00023015"/>
    </source>
</evidence>
<comment type="caution">
    <text evidence="6">The sequence shown here is derived from an EMBL/GenBank/DDBJ whole genome shotgun (WGS) entry which is preliminary data.</text>
</comment>
<dbReference type="Gene3D" id="1.10.10.10">
    <property type="entry name" value="Winged helix-like DNA-binding domain superfamily/Winged helix DNA-binding domain"/>
    <property type="match status" value="2"/>
</dbReference>
<dbReference type="eggNOG" id="COG0583">
    <property type="taxonomic scope" value="Bacteria"/>
</dbReference>
<dbReference type="RefSeq" id="WP_037520105.1">
    <property type="nucleotide sequence ID" value="NZ_JGVR01000016.1"/>
</dbReference>
<dbReference type="AlphaFoldDB" id="A0A084EK65"/>
<keyword evidence="4" id="KW-0804">Transcription</keyword>
<dbReference type="GO" id="GO:0003700">
    <property type="term" value="F:DNA-binding transcription factor activity"/>
    <property type="evidence" value="ECO:0007669"/>
    <property type="project" value="InterPro"/>
</dbReference>
<evidence type="ECO:0000256" key="3">
    <source>
        <dbReference type="ARBA" id="ARBA00023125"/>
    </source>
</evidence>
<keyword evidence="2" id="KW-0805">Transcription regulation</keyword>
<dbReference type="GO" id="GO:0000976">
    <property type="term" value="F:transcription cis-regulatory region binding"/>
    <property type="evidence" value="ECO:0007669"/>
    <property type="project" value="TreeGrafter"/>
</dbReference>
<dbReference type="SUPFAM" id="SSF53850">
    <property type="entry name" value="Periplasmic binding protein-like II"/>
    <property type="match status" value="1"/>
</dbReference>
<keyword evidence="3" id="KW-0238">DNA-binding</keyword>
<dbReference type="InterPro" id="IPR005119">
    <property type="entry name" value="LysR_subst-bd"/>
</dbReference>
<evidence type="ECO:0000256" key="1">
    <source>
        <dbReference type="ARBA" id="ARBA00009437"/>
    </source>
</evidence>
<feature type="domain" description="HTH lysR-type" evidence="5">
    <location>
        <begin position="6"/>
        <end position="63"/>
    </location>
</feature>
<protein>
    <submittedName>
        <fullName evidence="6">Transcriptional regulator</fullName>
    </submittedName>
</protein>
<dbReference type="Gene3D" id="3.40.190.10">
    <property type="entry name" value="Periplasmic binding protein-like II"/>
    <property type="match status" value="2"/>
</dbReference>
<sequence length="383" mass="40968">MNPDQFNIRHLAAMAAVVELGSVSLAARAVNLTQPAVTQGIAKLEAQLGLPLFARQPGGMVALEPAERLKPRIDAALRLIGSNRVTAAQVRAFVALARGGSYAAAAMATGVAEPSLHRAVGDLGLALGQRLVDRRGRGVMLTRAGMVLAQRLRLALAELRQGLEDLADLRGQEGGRILVGAMPLSRARLIPDAIARFRADFPLVDISVHEGSHAELVGPLRDGEIDMMVGALRDPAMALDLTQRPLFEDRPTILARRGHALAAGWDADALRRYPWILPPEGTPLRQLWQAMFAALGGDLPAVPIECGSVMTIRQLLVGGEYLTLLSHDQLALELEAGLLIDIGPAPGAISRTIGLTTRADWRPTRLQQQFMTAIDQAAANMNS</sequence>
<dbReference type="PATRIC" id="fig|13690.10.peg.2776"/>
<proteinExistence type="inferred from homology"/>
<accession>A0A084EK65</accession>
<dbReference type="Pfam" id="PF00126">
    <property type="entry name" value="HTH_1"/>
    <property type="match status" value="2"/>
</dbReference>
<evidence type="ECO:0000259" key="5">
    <source>
        <dbReference type="PROSITE" id="PS50931"/>
    </source>
</evidence>
<evidence type="ECO:0000256" key="4">
    <source>
        <dbReference type="ARBA" id="ARBA00023163"/>
    </source>
</evidence>
<dbReference type="PRINTS" id="PR00039">
    <property type="entry name" value="HTHLYSR"/>
</dbReference>
<dbReference type="Proteomes" id="UP000028534">
    <property type="component" value="Unassembled WGS sequence"/>
</dbReference>
<dbReference type="InterPro" id="IPR036390">
    <property type="entry name" value="WH_DNA-bd_sf"/>
</dbReference>
<evidence type="ECO:0000313" key="6">
    <source>
        <dbReference type="EMBL" id="KEZ18357.1"/>
    </source>
</evidence>
<dbReference type="SUPFAM" id="SSF46785">
    <property type="entry name" value="Winged helix' DNA-binding domain"/>
    <property type="match status" value="2"/>
</dbReference>
<dbReference type="PANTHER" id="PTHR30126">
    <property type="entry name" value="HTH-TYPE TRANSCRIPTIONAL REGULATOR"/>
    <property type="match status" value="1"/>
</dbReference>
<feature type="domain" description="HTH lysR-type" evidence="5">
    <location>
        <begin position="85"/>
        <end position="142"/>
    </location>
</feature>